<dbReference type="RefSeq" id="WP_226953748.1">
    <property type="nucleotide sequence ID" value="NZ_JACDXW010000003.1"/>
</dbReference>
<evidence type="ECO:0000259" key="3">
    <source>
        <dbReference type="Pfam" id="PF13525"/>
    </source>
</evidence>
<feature type="coiled-coil region" evidence="2">
    <location>
        <begin position="32"/>
        <end position="84"/>
    </location>
</feature>
<keyword evidence="1 2" id="KW-0732">Signal</keyword>
<feature type="chain" id="PRO_5044937177" description="Cell division coordinator CpoB" evidence="2">
    <location>
        <begin position="30"/>
        <end position="228"/>
    </location>
</feature>
<dbReference type="InterPro" id="IPR011990">
    <property type="entry name" value="TPR-like_helical_dom_sf"/>
</dbReference>
<dbReference type="Pfam" id="PF13525">
    <property type="entry name" value="YfiO"/>
    <property type="match status" value="1"/>
</dbReference>
<comment type="function">
    <text evidence="2">Mediates coordination of peptidoglycan synthesis and outer membrane constriction during cell division.</text>
</comment>
<dbReference type="InterPro" id="IPR014162">
    <property type="entry name" value="CpoB_C"/>
</dbReference>
<comment type="similarity">
    <text evidence="2">Belongs to the CpoB family.</text>
</comment>
<keyword evidence="2" id="KW-0132">Cell division</keyword>
<dbReference type="Proteomes" id="UP000776983">
    <property type="component" value="Unassembled WGS sequence"/>
</dbReference>
<comment type="caution">
    <text evidence="4">The sequence shown here is derived from an EMBL/GenBank/DDBJ whole genome shotgun (WGS) entry which is preliminary data.</text>
</comment>
<evidence type="ECO:0000313" key="4">
    <source>
        <dbReference type="EMBL" id="MCB5363398.1"/>
    </source>
</evidence>
<dbReference type="EMBL" id="JACDXW010000003">
    <property type="protein sequence ID" value="MCB5363398.1"/>
    <property type="molecule type" value="Genomic_DNA"/>
</dbReference>
<accession>A0ABS8CBK0</accession>
<keyword evidence="2" id="KW-0131">Cell cycle</keyword>
<gene>
    <name evidence="4" type="primary">ybgF</name>
    <name evidence="2" type="synonym">cpoB</name>
    <name evidence="4" type="ORF">H0484_06515</name>
</gene>
<name>A0ABS8CBK0_9BURK</name>
<protein>
    <recommendedName>
        <fullName evidence="2">Cell division coordinator CpoB</fullName>
    </recommendedName>
</protein>
<feature type="signal peptide" evidence="2">
    <location>
        <begin position="1"/>
        <end position="29"/>
    </location>
</feature>
<proteinExistence type="inferred from homology"/>
<keyword evidence="2" id="KW-0175">Coiled coil</keyword>
<organism evidence="4 5">
    <name type="scientific">Mesopusillimonas faecipullorum</name>
    <dbReference type="NCBI Taxonomy" id="2755040"/>
    <lineage>
        <taxon>Bacteria</taxon>
        <taxon>Pseudomonadati</taxon>
        <taxon>Pseudomonadota</taxon>
        <taxon>Betaproteobacteria</taxon>
        <taxon>Burkholderiales</taxon>
        <taxon>Alcaligenaceae</taxon>
        <taxon>Mesopusillimonas</taxon>
    </lineage>
</organism>
<reference evidence="4 5" key="1">
    <citation type="submission" date="2020-07" db="EMBL/GenBank/DDBJ databases">
        <title>Pusillimonas sp. nov., isolated from poultry manure in Taiwan.</title>
        <authorList>
            <person name="Lin S.-Y."/>
            <person name="Tang Y.-S."/>
            <person name="Young C.-C."/>
        </authorList>
    </citation>
    <scope>NUCLEOTIDE SEQUENCE [LARGE SCALE GENOMIC DNA]</scope>
    <source>
        <strain evidence="4 5">CC-YST705</strain>
    </source>
</reference>
<keyword evidence="2" id="KW-0574">Periplasm</keyword>
<evidence type="ECO:0000256" key="2">
    <source>
        <dbReference type="HAMAP-Rule" id="MF_02066"/>
    </source>
</evidence>
<evidence type="ECO:0000313" key="5">
    <source>
        <dbReference type="Proteomes" id="UP000776983"/>
    </source>
</evidence>
<dbReference type="InterPro" id="IPR039565">
    <property type="entry name" value="BamD-like"/>
</dbReference>
<dbReference type="HAMAP" id="MF_02066">
    <property type="entry name" value="CpoB"/>
    <property type="match status" value="1"/>
</dbReference>
<dbReference type="InterPro" id="IPR034706">
    <property type="entry name" value="CpoB"/>
</dbReference>
<feature type="domain" description="Outer membrane lipoprotein BamD-like" evidence="3">
    <location>
        <begin position="107"/>
        <end position="227"/>
    </location>
</feature>
<keyword evidence="5" id="KW-1185">Reference proteome</keyword>
<dbReference type="Gene3D" id="1.25.40.10">
    <property type="entry name" value="Tetratricopeptide repeat domain"/>
    <property type="match status" value="1"/>
</dbReference>
<dbReference type="NCBIfam" id="TIGR02795">
    <property type="entry name" value="tol_pal_ybgF"/>
    <property type="match status" value="1"/>
</dbReference>
<evidence type="ECO:0000256" key="1">
    <source>
        <dbReference type="ARBA" id="ARBA00022729"/>
    </source>
</evidence>
<dbReference type="SUPFAM" id="SSF48452">
    <property type="entry name" value="TPR-like"/>
    <property type="match status" value="1"/>
</dbReference>
<comment type="subcellular location">
    <subcellularLocation>
        <location evidence="2">Periplasm</location>
    </subcellularLocation>
</comment>
<sequence length="228" mass="25311" precursor="true">MSFLPQATHRVFLTCATLAALLTAPLAHAFADDDARRAILELRQQVRQMTEQNQQARLSLAEQLENLQQELANLRGQVEHLRWEVDAKRRLEQEQIGVSITVNNPQEQAAFNQALTHFRGGKYKEAGEGFATFLAQYPNSQLASEAMFYQGSSQYANRQFDASIATLQRLTQGKPDDARTPDALLIIAANQVEKGNMGGAKTTLQSIVSKYPQSPAAATAQERIKLLQ</sequence>